<evidence type="ECO:0000313" key="2">
    <source>
        <dbReference type="EMBL" id="RZC81218.1"/>
    </source>
</evidence>
<reference evidence="2 3" key="1">
    <citation type="journal article" date="2018" name="Science">
        <title>The opium poppy genome and morphinan production.</title>
        <authorList>
            <person name="Guo L."/>
            <person name="Winzer T."/>
            <person name="Yang X."/>
            <person name="Li Y."/>
            <person name="Ning Z."/>
            <person name="He Z."/>
            <person name="Teodor R."/>
            <person name="Lu Y."/>
            <person name="Bowser T.A."/>
            <person name="Graham I.A."/>
            <person name="Ye K."/>
        </authorList>
    </citation>
    <scope>NUCLEOTIDE SEQUENCE [LARGE SCALE GENOMIC DNA]</scope>
    <source>
        <strain evidence="3">cv. HN1</strain>
        <tissue evidence="2">Leaves</tissue>
    </source>
</reference>
<proteinExistence type="predicted"/>
<keyword evidence="3" id="KW-1185">Reference proteome</keyword>
<dbReference type="EMBL" id="CM010724">
    <property type="protein sequence ID" value="RZC81218.1"/>
    <property type="molecule type" value="Genomic_DNA"/>
</dbReference>
<evidence type="ECO:0000256" key="1">
    <source>
        <dbReference type="SAM" id="MobiDB-lite"/>
    </source>
</evidence>
<feature type="region of interest" description="Disordered" evidence="1">
    <location>
        <begin position="33"/>
        <end position="61"/>
    </location>
</feature>
<evidence type="ECO:0000313" key="3">
    <source>
        <dbReference type="Proteomes" id="UP000316621"/>
    </source>
</evidence>
<accession>A0A4Y7L9N8</accession>
<dbReference type="Proteomes" id="UP000316621">
    <property type="component" value="Chromosome 10"/>
</dbReference>
<dbReference type="AlphaFoldDB" id="A0A4Y7L9N8"/>
<name>A0A4Y7L9N8_PAPSO</name>
<dbReference type="Gramene" id="RZC81218">
    <property type="protein sequence ID" value="RZC81218"/>
    <property type="gene ID" value="C5167_043795"/>
</dbReference>
<protein>
    <submittedName>
        <fullName evidence="2">Uncharacterized protein</fullName>
    </submittedName>
</protein>
<gene>
    <name evidence="2" type="ORF">C5167_043795</name>
</gene>
<organism evidence="2 3">
    <name type="scientific">Papaver somniferum</name>
    <name type="common">Opium poppy</name>
    <dbReference type="NCBI Taxonomy" id="3469"/>
    <lineage>
        <taxon>Eukaryota</taxon>
        <taxon>Viridiplantae</taxon>
        <taxon>Streptophyta</taxon>
        <taxon>Embryophyta</taxon>
        <taxon>Tracheophyta</taxon>
        <taxon>Spermatophyta</taxon>
        <taxon>Magnoliopsida</taxon>
        <taxon>Ranunculales</taxon>
        <taxon>Papaveraceae</taxon>
        <taxon>Papaveroideae</taxon>
        <taxon>Papaver</taxon>
    </lineage>
</organism>
<sequence length="61" mass="6400">MTLSNNLHTKIIRNCSSILGSSTLSLELAVTKASSPPPFTAHNGSLLPPQIDRSPATDSNP</sequence>